<organism evidence="1">
    <name type="scientific">Arundo donax</name>
    <name type="common">Giant reed</name>
    <name type="synonym">Donax arundinaceus</name>
    <dbReference type="NCBI Taxonomy" id="35708"/>
    <lineage>
        <taxon>Eukaryota</taxon>
        <taxon>Viridiplantae</taxon>
        <taxon>Streptophyta</taxon>
        <taxon>Embryophyta</taxon>
        <taxon>Tracheophyta</taxon>
        <taxon>Spermatophyta</taxon>
        <taxon>Magnoliopsida</taxon>
        <taxon>Liliopsida</taxon>
        <taxon>Poales</taxon>
        <taxon>Poaceae</taxon>
        <taxon>PACMAD clade</taxon>
        <taxon>Arundinoideae</taxon>
        <taxon>Arundineae</taxon>
        <taxon>Arundo</taxon>
    </lineage>
</organism>
<dbReference type="AlphaFoldDB" id="A0A0A8XWB0"/>
<protein>
    <submittedName>
        <fullName evidence="1">Uncharacterized protein</fullName>
    </submittedName>
</protein>
<proteinExistence type="predicted"/>
<dbReference type="EMBL" id="GBRH01279779">
    <property type="protein sequence ID" value="JAD18116.1"/>
    <property type="molecule type" value="Transcribed_RNA"/>
</dbReference>
<evidence type="ECO:0000313" key="1">
    <source>
        <dbReference type="EMBL" id="JAD18116.1"/>
    </source>
</evidence>
<sequence length="335" mass="37070">MQGLRTEHLTPISELAIRFDELKCEDDDPVATQAMPPERITPAEGVGLLIVAPEKQGRGRAATESTLSSAVKIVVEGTAALSSVASQSETYENTARTLESIEVYICRSQALEEENAKLIEELKNARAEKADAVERTRILEEMRLQGEPDITLSTAKMLEMLQAHTDGSQSLGAVNTRLSEELVNERVEKAAAFERARILEEERLQRESKVAQSAARMLKMLQTYTGQNQTLGAVNARLREELNNERAEKAADFERTRALDVKLQTEPERLQIESGIQKTEAAVWDPENRSCSDTTSRRLSGSGVRHCCSATTIPGLPCSPVRNFREKCRACCTPI</sequence>
<reference evidence="1" key="1">
    <citation type="submission" date="2014-09" db="EMBL/GenBank/DDBJ databases">
        <authorList>
            <person name="Magalhaes I.L.F."/>
            <person name="Oliveira U."/>
            <person name="Santos F.R."/>
            <person name="Vidigal T.H.D.A."/>
            <person name="Brescovit A.D."/>
            <person name="Santos A.J."/>
        </authorList>
    </citation>
    <scope>NUCLEOTIDE SEQUENCE</scope>
    <source>
        <tissue evidence="1">Shoot tissue taken approximately 20 cm above the soil surface</tissue>
    </source>
</reference>
<accession>A0A0A8XWB0</accession>
<reference evidence="1" key="2">
    <citation type="journal article" date="2015" name="Data Brief">
        <title>Shoot transcriptome of the giant reed, Arundo donax.</title>
        <authorList>
            <person name="Barrero R.A."/>
            <person name="Guerrero F.D."/>
            <person name="Moolhuijzen P."/>
            <person name="Goolsby J.A."/>
            <person name="Tidwell J."/>
            <person name="Bellgard S.E."/>
            <person name="Bellgard M.I."/>
        </authorList>
    </citation>
    <scope>NUCLEOTIDE SEQUENCE</scope>
    <source>
        <tissue evidence="1">Shoot tissue taken approximately 20 cm above the soil surface</tissue>
    </source>
</reference>
<name>A0A0A8XWB0_ARUDO</name>